<dbReference type="EMBL" id="VSRR010102723">
    <property type="protein sequence ID" value="MPC95563.1"/>
    <property type="molecule type" value="Genomic_DNA"/>
</dbReference>
<dbReference type="Proteomes" id="UP000324222">
    <property type="component" value="Unassembled WGS sequence"/>
</dbReference>
<proteinExistence type="predicted"/>
<name>A0A5B7JM97_PORTR</name>
<dbReference type="AlphaFoldDB" id="A0A5B7JM97"/>
<organism evidence="1 2">
    <name type="scientific">Portunus trituberculatus</name>
    <name type="common">Swimming crab</name>
    <name type="synonym">Neptunus trituberculatus</name>
    <dbReference type="NCBI Taxonomy" id="210409"/>
    <lineage>
        <taxon>Eukaryota</taxon>
        <taxon>Metazoa</taxon>
        <taxon>Ecdysozoa</taxon>
        <taxon>Arthropoda</taxon>
        <taxon>Crustacea</taxon>
        <taxon>Multicrustacea</taxon>
        <taxon>Malacostraca</taxon>
        <taxon>Eumalacostraca</taxon>
        <taxon>Eucarida</taxon>
        <taxon>Decapoda</taxon>
        <taxon>Pleocyemata</taxon>
        <taxon>Brachyura</taxon>
        <taxon>Eubrachyura</taxon>
        <taxon>Portunoidea</taxon>
        <taxon>Portunidae</taxon>
        <taxon>Portuninae</taxon>
        <taxon>Portunus</taxon>
    </lineage>
</organism>
<protein>
    <submittedName>
        <fullName evidence="1">Uncharacterized protein</fullName>
    </submittedName>
</protein>
<evidence type="ECO:0000313" key="1">
    <source>
        <dbReference type="EMBL" id="MPC95563.1"/>
    </source>
</evidence>
<sequence>MMTQRCIAGMTSGPVKHRCAAPHLPH</sequence>
<keyword evidence="2" id="KW-1185">Reference proteome</keyword>
<evidence type="ECO:0000313" key="2">
    <source>
        <dbReference type="Proteomes" id="UP000324222"/>
    </source>
</evidence>
<gene>
    <name evidence="1" type="ORF">E2C01_090781</name>
</gene>
<comment type="caution">
    <text evidence="1">The sequence shown here is derived from an EMBL/GenBank/DDBJ whole genome shotgun (WGS) entry which is preliminary data.</text>
</comment>
<reference evidence="1 2" key="1">
    <citation type="submission" date="2019-05" db="EMBL/GenBank/DDBJ databases">
        <title>Another draft genome of Portunus trituberculatus and its Hox gene families provides insights of decapod evolution.</title>
        <authorList>
            <person name="Jeong J.-H."/>
            <person name="Song I."/>
            <person name="Kim S."/>
            <person name="Choi T."/>
            <person name="Kim D."/>
            <person name="Ryu S."/>
            <person name="Kim W."/>
        </authorList>
    </citation>
    <scope>NUCLEOTIDE SEQUENCE [LARGE SCALE GENOMIC DNA]</scope>
    <source>
        <tissue evidence="1">Muscle</tissue>
    </source>
</reference>
<accession>A0A5B7JM97</accession>